<organism evidence="3 4">
    <name type="scientific">Sorangium cellulosum</name>
    <name type="common">Polyangium cellulosum</name>
    <dbReference type="NCBI Taxonomy" id="56"/>
    <lineage>
        <taxon>Bacteria</taxon>
        <taxon>Pseudomonadati</taxon>
        <taxon>Myxococcota</taxon>
        <taxon>Polyangia</taxon>
        <taxon>Polyangiales</taxon>
        <taxon>Polyangiaceae</taxon>
        <taxon>Sorangium</taxon>
    </lineage>
</organism>
<evidence type="ECO:0000313" key="3">
    <source>
        <dbReference type="EMBL" id="KYF56058.1"/>
    </source>
</evidence>
<dbReference type="InterPro" id="IPR011055">
    <property type="entry name" value="Dup_hybrid_motif"/>
</dbReference>
<dbReference type="CDD" id="cd12797">
    <property type="entry name" value="M23_peptidase"/>
    <property type="match status" value="1"/>
</dbReference>
<accession>A0A150PKU9</accession>
<dbReference type="PANTHER" id="PTHR21666:SF287">
    <property type="entry name" value="CYTOPLASMIC MEMBRANE PROTEIN"/>
    <property type="match status" value="1"/>
</dbReference>
<dbReference type="InterPro" id="IPR029062">
    <property type="entry name" value="Class_I_gatase-like"/>
</dbReference>
<dbReference type="SUPFAM" id="SSF52317">
    <property type="entry name" value="Class I glutamine amidotransferase-like"/>
    <property type="match status" value="1"/>
</dbReference>
<dbReference type="Gene3D" id="3.40.50.880">
    <property type="match status" value="1"/>
</dbReference>
<feature type="domain" description="M23ase beta-sheet core" evidence="1">
    <location>
        <begin position="75"/>
        <end position="159"/>
    </location>
</feature>
<dbReference type="Proteomes" id="UP000075604">
    <property type="component" value="Unassembled WGS sequence"/>
</dbReference>
<evidence type="ECO:0000259" key="1">
    <source>
        <dbReference type="Pfam" id="PF01551"/>
    </source>
</evidence>
<proteinExistence type="predicted"/>
<dbReference type="Gene3D" id="2.60.40.10">
    <property type="entry name" value="Immunoglobulins"/>
    <property type="match status" value="1"/>
</dbReference>
<reference evidence="3 4" key="1">
    <citation type="submission" date="2014-02" db="EMBL/GenBank/DDBJ databases">
        <title>The small core and large imbalanced accessory genome model reveals a collaborative survival strategy of Sorangium cellulosum strains in nature.</title>
        <authorList>
            <person name="Han K."/>
            <person name="Peng R."/>
            <person name="Blom J."/>
            <person name="Li Y.-Z."/>
        </authorList>
    </citation>
    <scope>NUCLEOTIDE SEQUENCE [LARGE SCALE GENOMIC DNA]</scope>
    <source>
        <strain evidence="3 4">So0157-18</strain>
    </source>
</reference>
<dbReference type="Pfam" id="PF01551">
    <property type="entry name" value="Peptidase_M23"/>
    <property type="match status" value="1"/>
</dbReference>
<dbReference type="InterPro" id="IPR013783">
    <property type="entry name" value="Ig-like_fold"/>
</dbReference>
<feature type="domain" description="FIMAH" evidence="2">
    <location>
        <begin position="2895"/>
        <end position="2959"/>
    </location>
</feature>
<dbReference type="SUPFAM" id="SSF51261">
    <property type="entry name" value="Duplicated hybrid motif"/>
    <property type="match status" value="1"/>
</dbReference>
<dbReference type="InterPro" id="IPR016047">
    <property type="entry name" value="M23ase_b-sheet_dom"/>
</dbReference>
<dbReference type="InterPro" id="IPR054470">
    <property type="entry name" value="FIMAH_dom"/>
</dbReference>
<evidence type="ECO:0000259" key="2">
    <source>
        <dbReference type="Pfam" id="PF22888"/>
    </source>
</evidence>
<dbReference type="Pfam" id="PF22888">
    <property type="entry name" value="FIMAH"/>
    <property type="match status" value="1"/>
</dbReference>
<dbReference type="GO" id="GO:0004222">
    <property type="term" value="F:metalloendopeptidase activity"/>
    <property type="evidence" value="ECO:0007669"/>
    <property type="project" value="TreeGrafter"/>
</dbReference>
<name>A0A150PKU9_SORCE</name>
<comment type="caution">
    <text evidence="3">The sequence shown here is derived from an EMBL/GenBank/DDBJ whole genome shotgun (WGS) entry which is preliminary data.</text>
</comment>
<dbReference type="EMBL" id="JELX01002249">
    <property type="protein sequence ID" value="KYF56058.1"/>
    <property type="molecule type" value="Genomic_DNA"/>
</dbReference>
<protein>
    <submittedName>
        <fullName evidence="3">Uncharacterized protein</fullName>
    </submittedName>
</protein>
<dbReference type="InterPro" id="IPR050570">
    <property type="entry name" value="Cell_wall_metabolism_enzyme"/>
</dbReference>
<gene>
    <name evidence="3" type="ORF">BE04_04330</name>
</gene>
<dbReference type="PANTHER" id="PTHR21666">
    <property type="entry name" value="PEPTIDASE-RELATED"/>
    <property type="match status" value="1"/>
</dbReference>
<evidence type="ECO:0000313" key="4">
    <source>
        <dbReference type="Proteomes" id="UP000075604"/>
    </source>
</evidence>
<sequence>MSTDKPNPITEDPTARGALTVESNALAAPTDCVTGEFGWPLATNPCSGFLHALTSDFGFRKPPQNSASSKPGTKYHFGLDFGAANGTPIYAVADGIVDYVNDCKCFTSYVAAYHPQWDITTLYYHMEMMKWSPSEIELINSDLHTEHVRKGDLIAWVGTGHLDLRVVKGRLQRQRIRRPAGEPGPRIYKTVIPYNANAYIHPAKYYPSQRQGQMTVSRSDMKVRLGRSGGYQQADALWSHRDGIYIDLTGEDEVWVSALVRNENKDTADVKAFLRRSDGVETLLHHFNYFAGTSKVNETMELALGAEVDSFGLHSDLTGYVSLDGNPNSGHPSLDRFHVKVPQRWIPADGKTHQVIFAATDSGGSTVVATLPVRRAERYKVRVTPLKEVYDTPVPVFSVVALDHATELPVPIMNEERLQAEFSNGPAFIEQQWEGSLSYLAWPVYPVMDKGTYAMDVDVLNIKDGLVGSGNAPVVVERPPQPPDKIDRCGNRMEWHWDGYDWEWKLPFGPMPCYPDDNASSFISAGAQQGTGEGKVAVLSNGFNQSMATMLKQAGVAAEQVPLDFSPTMVDRFPVLFVPSGGLAGLAQSAQMKERFARYVEAGGTLIVFAQPRGADLALLPGGEVAGYGYDEDIYCVYRSAGIVTFGPQLMGQEEELVSFNLDGFFSRVPEGATVLLRRTISGMPAMFTYKYGQGHVLASSSYADQARAMGQGTAAEEALIRDLAVWGLNPDRSYPITSRDWPFDVPVTLQNSTTRDAASVEYELVGPEGASYGRQSTPLSLPAGGTADVLVPVLVPPELDDAATPTFPGVWRLSATLVDAQGKALVTLPNAGLFGVTVFEETPGGFRYQGEPYALLVTSESERYLSHERPVFTFHVFNHSEEEKTFDITWGLARPDAFMRSITVPAQSEGTITWQVGSGTQGMHRLRARILLGGRVVGCAERSVWQVPPEAVLRLVPTRLAYRKDETAALTLTITNRVGRAYDVTGTLTVKRGDGLEVANHPLSIHVPAHGPVSLEYTLPEALVYSKYTATAVLWSNGRLVAAGETAFDVPHPLMQTWVKLPVTLDQRTPITLHVKHHVGRNNSAPELRDVVWKIRLTDPADNVVWQSAGTIDLLQAGSEGMIALTLERPPLMFGSYWLTWEVALGGHAALWGGREHLLASLGAEIVAGYDQLTYRAGEAARLKATISNLGRWRIDPTVQIAFPAAGFTWQGKLDASLALHEHWTRFFEATLPADLPSGMHWPVMIVSPDPGWEEHDSSWPLTTTPSRLGVRVEAGLFQAGHPVAIRVSNTGGARTTASMTAQVIDADDHAVAEASAELPLDAAGEGSFAVLLPTGLVTGSYVVTVAGTDQTTGEPVALTYRMNVKGVEGTVTVRSSQDLYVSATPVVLQGEVQSLPGPIDRGSLSLAVYATEPGLEACAPAGSPAPVPVSPTTHWVGACNEVYNPWHWISDEQIYNRYLSAVMNGDGLFTLGIVQGDVTRTDDDGMLLLFGHPYPGNSLTTIRVDGHDYIFGQGGQWLEAPRYDPESKALTALWSNGLVRVRESITLEPAGGNPAMARIRYLVENDSADAHEVGLRVMLNAQNGYAYSAPFWLSGQDPIATETALSDDAVPDSFLSMRLGDPYQTVIQGIVRTGDERAPDRMILGNHEKVYRTTWDYTPDPIARALYDSAIVYTWSPVALAPGQTLDVSTRYGAGNITRATGELSTLIHLPTIISEPSQNPFPVRAFVRNNSTSTTASAVQVELTLPPGLSLEPGQDASQLLSSLAPRGEAQLTWLARATGEATGPLEIKVSTIAPNLSGSSVTRAVSVSARLFDPTASDPVWQRTLPLTTDAIQSYTEPVRPLLPGKYYATATLRTATGQTLAGDQYPFLVSQDQTLLALQADKPAYRPGETVTITGAVTNLSSAEAAYTLNVATAAGTLLAESFTLAPGQSRPCTASLMAESAGSITFEATAGLARLVESVFVASPQVESRVVAPAVVGREPFDIQITLTNTGIVPATVQAGVAGEVRTFDLAPGERIADARTIAITADAQIPVTFSGDLSRDEVLTVRQGEHAQLTLMPATRYLEGPVSVAYRLANTGELTATFPLQLALDGEQVERSYTLLPGETLADSLSFTARAGDLPLSWQTPYGTGQVSVYVHRPVVDKLTMETAFPAGLTADDVIAVELRNEGENPLEGQVLITTPWSTRSLPFDLAPGEQVSLQGRIDTAFATGPGSYPVTAEAIVHGATLAHADGPLTVVGPRMALTPETPAETAPGAEATFTVQVSNTGDMNSDATVVLDLPGIERQEVLLRVAPGQSLPVSFTVHMSPDLPSGTNRGMFRVGAETTEFIYTVRGYEGTASARLDSPFYKAGQTPVLHVDTTTHVPHADADEILLRVSGEDLDLSLPVPSGAGSFDIPLPVADRDRLVSYGLYLESGRSLYLSTVQIRIAAGSVTLYTDRPTYRPGETVTALVTATEAGQLTVNAPGHSVEQVIAAGELTLTFTLPAVMPRGVHDIRYALNGEEHLQAITVNAPGVVVHETVLTKADFAGGLAVNATLTIEATDPMAGAVAEWWATDLAGNKSCSRTRTVDLPAGRSTLALEGLTCASVNPGSYMLTFEIRWNGITVNRGAEMFDVAGPCLLGLTPGKGSHRLGETVVLSTAVLGEGEAELSLLVGDVTYRREHLTLSGYQALALPVTGLSAGTHRAIAVLEGARFRSRVSAWVRVLPLPTISIFVRGTSVPEIALVASEPDVQIHYRWNDGADQIYSGSVTAPPSGASATLHAFAVVDGLSGPVTSRLVAWDTVPPEIRINHPQAGDYLHSDRLIPQISITDDGAGVSAAATRLMLDGTPIDPSQSVVDLFFLRLGAHLLTVAAEDNLGNRSAAEVQFRVIATVASTISDLHRAGKLGWIRPAWLVHSLEAMLEAAQKALNRRMPQQAINHLRAFVHLVEAERGKHMTDEAAAVLLADAEWVIAALR</sequence>
<dbReference type="Gene3D" id="2.70.70.10">
    <property type="entry name" value="Glucose Permease (Domain IIA)"/>
    <property type="match status" value="1"/>
</dbReference>